<dbReference type="InterPro" id="IPR003495">
    <property type="entry name" value="CobW/HypB/UreG_nucleotide-bd"/>
</dbReference>
<protein>
    <submittedName>
        <fullName evidence="2">DNA helicase</fullName>
    </submittedName>
</protein>
<evidence type="ECO:0000313" key="2">
    <source>
        <dbReference type="EMBL" id="AMM44992.1"/>
    </source>
</evidence>
<dbReference type="GO" id="GO:0004386">
    <property type="term" value="F:helicase activity"/>
    <property type="evidence" value="ECO:0007669"/>
    <property type="project" value="UniProtKB-KW"/>
</dbReference>
<dbReference type="Proteomes" id="UP000203261">
    <property type="component" value="Segment"/>
</dbReference>
<dbReference type="KEGG" id="vg:29125361"/>
<dbReference type="GeneID" id="29125361"/>
<dbReference type="RefSeq" id="YP_009302581.1">
    <property type="nucleotide sequence ID" value="NC_031245.1"/>
</dbReference>
<keyword evidence="2" id="KW-0347">Helicase</keyword>
<dbReference type="Gene3D" id="3.40.50.300">
    <property type="entry name" value="P-loop containing nucleotide triphosphate hydrolases"/>
    <property type="match status" value="1"/>
</dbReference>
<dbReference type="SUPFAM" id="SSF52540">
    <property type="entry name" value="P-loop containing nucleoside triphosphate hydrolases"/>
    <property type="match status" value="1"/>
</dbReference>
<keyword evidence="2" id="KW-0067">ATP-binding</keyword>
<dbReference type="InterPro" id="IPR027417">
    <property type="entry name" value="P-loop_NTPase"/>
</dbReference>
<name>A0A127AWM7_9CAUD</name>
<organism evidence="2 3">
    <name type="scientific">Bacillus phage SP-15</name>
    <dbReference type="NCBI Taxonomy" id="1792032"/>
    <lineage>
        <taxon>Viruses</taxon>
        <taxon>Duplodnaviria</taxon>
        <taxon>Heunggongvirae</taxon>
        <taxon>Uroviricota</taxon>
        <taxon>Caudoviricetes</taxon>
        <taxon>Thornevirus</taxon>
        <taxon>Thornevirus SP15</taxon>
    </lineage>
</organism>
<keyword evidence="3" id="KW-1185">Reference proteome</keyword>
<gene>
    <name evidence="2" type="ORF">SP15_192</name>
</gene>
<evidence type="ECO:0000313" key="3">
    <source>
        <dbReference type="Proteomes" id="UP000203261"/>
    </source>
</evidence>
<dbReference type="Pfam" id="PF02492">
    <property type="entry name" value="cobW"/>
    <property type="match status" value="1"/>
</dbReference>
<accession>A0A127AWM7</accession>
<reference evidence="2 3" key="1">
    <citation type="submission" date="2015-08" db="EMBL/GenBank/DDBJ databases">
        <authorList>
            <person name="Babu N.S."/>
            <person name="Beckwith C.J."/>
            <person name="Beseler K.G."/>
            <person name="Brison A."/>
            <person name="Carone J.V."/>
            <person name="Caskin T.P."/>
            <person name="Diamond M."/>
            <person name="Durham M.E."/>
            <person name="Foxe J.M."/>
            <person name="Go M."/>
            <person name="Henderson B.A."/>
            <person name="Jones I.B."/>
            <person name="McGettigan J.A."/>
            <person name="Micheletti S.J."/>
            <person name="Nasrallah M.E."/>
            <person name="Ortiz D."/>
            <person name="Piller C.R."/>
            <person name="Privatt S.R."/>
            <person name="Schneider S.L."/>
            <person name="Sharp S."/>
            <person name="Smith T.C."/>
            <person name="Stanton J.D."/>
            <person name="Ullery H.E."/>
            <person name="Wilson R.J."/>
            <person name="Serrano M.G."/>
            <person name="Buck G."/>
            <person name="Lee V."/>
            <person name="Wang Y."/>
            <person name="Carvalho R."/>
            <person name="Voegtly L."/>
            <person name="Shi R."/>
            <person name="Duckworth R."/>
            <person name="Johnson A."/>
            <person name="Loviza R."/>
            <person name="Walstead R."/>
            <person name="Shah Z."/>
            <person name="Kiflezghi M."/>
            <person name="Wade K."/>
            <person name="Ball S.L."/>
            <person name="Bradley K.W."/>
            <person name="Asai D.J."/>
            <person name="Bowman C.A."/>
            <person name="Russell D.A."/>
            <person name="Pope W.H."/>
            <person name="Jacobs-Sera D."/>
            <person name="Hendrix R.W."/>
            <person name="Hatfull G.F."/>
        </authorList>
    </citation>
    <scope>NUCLEOTIDE SEQUENCE [LARGE SCALE GENOMIC DNA]</scope>
</reference>
<feature type="domain" description="CobW/HypB/UreG nucleotide-binding" evidence="1">
    <location>
        <begin position="4"/>
        <end position="66"/>
    </location>
</feature>
<evidence type="ECO:0000259" key="1">
    <source>
        <dbReference type="Pfam" id="PF02492"/>
    </source>
</evidence>
<keyword evidence="2" id="KW-0547">Nucleotide-binding</keyword>
<dbReference type="EMBL" id="KT624200">
    <property type="protein sequence ID" value="AMM44992.1"/>
    <property type="molecule type" value="Genomic_DNA"/>
</dbReference>
<sequence length="142" mass="15657">MNFNIIQGGLGSGKTTFLVNVLSERAVSTSKILVVTQSNLHCDILKKKLKDKFEAIHTLAADKPCSLVEEITIVSRGSKYDIIVVDLPNITAIDLMDLYSYIGTKDLDAFVTDTAADQPLVLKNYKSGRTWRIPKCLTPSII</sequence>
<keyword evidence="2" id="KW-0378">Hydrolase</keyword>
<proteinExistence type="predicted"/>